<dbReference type="Pfam" id="PF25372">
    <property type="entry name" value="DUF7885"/>
    <property type="match status" value="1"/>
</dbReference>
<dbReference type="PROSITE" id="PS50181">
    <property type="entry name" value="FBOX"/>
    <property type="match status" value="1"/>
</dbReference>
<accession>A0A8C9VKW0</accession>
<dbReference type="Ensembl" id="ENSSFOT00015051066.1">
    <property type="protein sequence ID" value="ENSSFOP00015060762.1"/>
    <property type="gene ID" value="ENSSFOG00015029133.1"/>
</dbReference>
<dbReference type="OrthoDB" id="61560at2759"/>
<evidence type="ECO:0000256" key="1">
    <source>
        <dbReference type="ARBA" id="ARBA00022614"/>
    </source>
</evidence>
<keyword evidence="1" id="KW-0433">Leucine-rich repeat</keyword>
<dbReference type="Gene3D" id="3.80.10.10">
    <property type="entry name" value="Ribonuclease Inhibitor"/>
    <property type="match status" value="1"/>
</dbReference>
<reference evidence="5" key="2">
    <citation type="submission" date="2025-08" db="UniProtKB">
        <authorList>
            <consortium name="Ensembl"/>
        </authorList>
    </citation>
    <scope>IDENTIFICATION</scope>
</reference>
<dbReference type="InterPro" id="IPR006553">
    <property type="entry name" value="Leu-rich_rpt_Cys-con_subtyp"/>
</dbReference>
<keyword evidence="2" id="KW-0833">Ubl conjugation pathway</keyword>
<organism evidence="5 6">
    <name type="scientific">Scleropages formosus</name>
    <name type="common">Asian bonytongue</name>
    <name type="synonym">Osteoglossum formosum</name>
    <dbReference type="NCBI Taxonomy" id="113540"/>
    <lineage>
        <taxon>Eukaryota</taxon>
        <taxon>Metazoa</taxon>
        <taxon>Chordata</taxon>
        <taxon>Craniata</taxon>
        <taxon>Vertebrata</taxon>
        <taxon>Euteleostomi</taxon>
        <taxon>Actinopterygii</taxon>
        <taxon>Neopterygii</taxon>
        <taxon>Teleostei</taxon>
        <taxon>Osteoglossocephala</taxon>
        <taxon>Osteoglossomorpha</taxon>
        <taxon>Osteoglossiformes</taxon>
        <taxon>Osteoglossidae</taxon>
        <taxon>Scleropages</taxon>
    </lineage>
</organism>
<dbReference type="PANTHER" id="PTHR13318">
    <property type="entry name" value="PARTNER OF PAIRED, ISOFORM B-RELATED"/>
    <property type="match status" value="1"/>
</dbReference>
<dbReference type="GO" id="GO:0031146">
    <property type="term" value="P:SCF-dependent proteasomal ubiquitin-dependent protein catabolic process"/>
    <property type="evidence" value="ECO:0007669"/>
    <property type="project" value="TreeGrafter"/>
</dbReference>
<keyword evidence="6" id="KW-1185">Reference proteome</keyword>
<dbReference type="InterPro" id="IPR001810">
    <property type="entry name" value="F-box_dom"/>
</dbReference>
<name>A0A8C9VKW0_SCLFO</name>
<dbReference type="GO" id="GO:0019005">
    <property type="term" value="C:SCF ubiquitin ligase complex"/>
    <property type="evidence" value="ECO:0007669"/>
    <property type="project" value="TreeGrafter"/>
</dbReference>
<reference evidence="5 6" key="1">
    <citation type="submission" date="2019-04" db="EMBL/GenBank/DDBJ databases">
        <authorList>
            <consortium name="Wellcome Sanger Institute Data Sharing"/>
        </authorList>
    </citation>
    <scope>NUCLEOTIDE SEQUENCE [LARGE SCALE GENOMIC DNA]</scope>
</reference>
<reference evidence="5" key="3">
    <citation type="submission" date="2025-09" db="UniProtKB">
        <authorList>
            <consortium name="Ensembl"/>
        </authorList>
    </citation>
    <scope>IDENTIFICATION</scope>
</reference>
<dbReference type="InterPro" id="IPR032675">
    <property type="entry name" value="LRR_dom_sf"/>
</dbReference>
<feature type="domain" description="F-box" evidence="4">
    <location>
        <begin position="175"/>
        <end position="221"/>
    </location>
</feature>
<dbReference type="SMART" id="SM00367">
    <property type="entry name" value="LRR_CC"/>
    <property type="match status" value="3"/>
</dbReference>
<dbReference type="InterPro" id="IPR057207">
    <property type="entry name" value="FBXL15_LRR"/>
</dbReference>
<dbReference type="GeneTree" id="ENSGT00940000168300"/>
<dbReference type="AlphaFoldDB" id="A0A8C9VKW0"/>
<proteinExistence type="predicted"/>
<feature type="compositionally biased region" description="Basic residues" evidence="3">
    <location>
        <begin position="463"/>
        <end position="481"/>
    </location>
</feature>
<dbReference type="Pfam" id="PF12937">
    <property type="entry name" value="F-box-like"/>
    <property type="match status" value="1"/>
</dbReference>
<evidence type="ECO:0000313" key="6">
    <source>
        <dbReference type="Proteomes" id="UP000694397"/>
    </source>
</evidence>
<evidence type="ECO:0000256" key="3">
    <source>
        <dbReference type="SAM" id="MobiDB-lite"/>
    </source>
</evidence>
<dbReference type="PANTHER" id="PTHR13318:SF190">
    <property type="entry name" value="PARTNER OF PAIRED, ISOFORM B"/>
    <property type="match status" value="1"/>
</dbReference>
<feature type="region of interest" description="Disordered" evidence="3">
    <location>
        <begin position="458"/>
        <end position="490"/>
    </location>
</feature>
<dbReference type="SUPFAM" id="SSF81383">
    <property type="entry name" value="F-box domain"/>
    <property type="match status" value="1"/>
</dbReference>
<protein>
    <recommendedName>
        <fullName evidence="4">F-box domain-containing protein</fullName>
    </recommendedName>
</protein>
<dbReference type="SMART" id="SM00256">
    <property type="entry name" value="FBOX"/>
    <property type="match status" value="1"/>
</dbReference>
<sequence length="505" mass="56657">MTIIENGIYDRQLLLTSGQSKAVSSLAGNFMSHIFGTPEDGMVLSHLYQKAYMCYIKNLTTMCFKAWTQFILSRRKAAALLALKMSAAKEHHEQKMLRTALRRWMNWVQVRRYMLQEAIKKIRSVYHGILCKMVFHAWRYVAQDSRETKEYFERLEKGPVDMRSNDSSTPHWHGKDGVSMLPWKIALKIFQCLSFGDLVRCMLVCPTWRAIAHTPCLWSQINFSSEKHHIADGTVVQILQKYRPFVVHLNMRGCSSLRWPSFRCVGECRNLQELNLSECSGADDESVRVILEGCPALLYLNLSHTPITDSTLRSLSRCCVNLQCLSLACCRRFTDRGLRYLAAGKGCRKLLHLDLSGCAQVGPREPRRATCPLRTPQDGPPATLAAWGTAEPTGCTGFKLHADSSPRCSRSLPLSPSFSSLSLALALSPLSHALSFSPSLVEAPLPCSARSGCRWPPGSRAAFSRKRSRASGSPRGRRRPRFQSSAWASRGTSVEHHAGILLHDC</sequence>
<evidence type="ECO:0000256" key="2">
    <source>
        <dbReference type="ARBA" id="ARBA00022786"/>
    </source>
</evidence>
<evidence type="ECO:0000313" key="5">
    <source>
        <dbReference type="Ensembl" id="ENSSFOP00015060762.1"/>
    </source>
</evidence>
<dbReference type="SUPFAM" id="SSF52047">
    <property type="entry name" value="RNI-like"/>
    <property type="match status" value="1"/>
</dbReference>
<evidence type="ECO:0000259" key="4">
    <source>
        <dbReference type="PROSITE" id="PS50181"/>
    </source>
</evidence>
<dbReference type="InterPro" id="IPR036047">
    <property type="entry name" value="F-box-like_dom_sf"/>
</dbReference>
<dbReference type="Proteomes" id="UP000694397">
    <property type="component" value="Chromosome 21"/>
</dbReference>